<dbReference type="GO" id="GO:0009786">
    <property type="term" value="P:regulation of asymmetric cell division"/>
    <property type="evidence" value="ECO:0007669"/>
    <property type="project" value="TreeGrafter"/>
</dbReference>
<organism evidence="3 4">
    <name type="scientific">Trichonephila clavata</name>
    <name type="common">Joro spider</name>
    <name type="synonym">Nephila clavata</name>
    <dbReference type="NCBI Taxonomy" id="2740835"/>
    <lineage>
        <taxon>Eukaryota</taxon>
        <taxon>Metazoa</taxon>
        <taxon>Ecdysozoa</taxon>
        <taxon>Arthropoda</taxon>
        <taxon>Chelicerata</taxon>
        <taxon>Arachnida</taxon>
        <taxon>Araneae</taxon>
        <taxon>Araneomorphae</taxon>
        <taxon>Entelegynae</taxon>
        <taxon>Araneoidea</taxon>
        <taxon>Nephilidae</taxon>
        <taxon>Trichonephila</taxon>
    </lineage>
</organism>
<proteinExistence type="predicted"/>
<dbReference type="Proteomes" id="UP000887116">
    <property type="component" value="Unassembled WGS sequence"/>
</dbReference>
<dbReference type="AlphaFoldDB" id="A0A8X6GYZ8"/>
<dbReference type="SUPFAM" id="SSF48371">
    <property type="entry name" value="ARM repeat"/>
    <property type="match status" value="1"/>
</dbReference>
<evidence type="ECO:0000259" key="2">
    <source>
        <dbReference type="Pfam" id="PF19427"/>
    </source>
</evidence>
<dbReference type="GO" id="GO:0045176">
    <property type="term" value="P:apical protein localization"/>
    <property type="evidence" value="ECO:0007669"/>
    <property type="project" value="TreeGrafter"/>
</dbReference>
<dbReference type="InterPro" id="IPR045789">
    <property type="entry name" value="Insc_C"/>
</dbReference>
<dbReference type="GO" id="GO:0000132">
    <property type="term" value="P:establishment of mitotic spindle orientation"/>
    <property type="evidence" value="ECO:0007669"/>
    <property type="project" value="TreeGrafter"/>
</dbReference>
<dbReference type="Gene3D" id="1.25.10.10">
    <property type="entry name" value="Leucine-rich Repeat Variant"/>
    <property type="match status" value="1"/>
</dbReference>
<dbReference type="InterPro" id="IPR039921">
    <property type="entry name" value="Inscuteable"/>
</dbReference>
<feature type="region of interest" description="Disordered" evidence="1">
    <location>
        <begin position="164"/>
        <end position="185"/>
    </location>
</feature>
<keyword evidence="4" id="KW-1185">Reference proteome</keyword>
<sequence length="553" mass="61396">MGQHGSCIQGNPDWSGPYEKPGTKSQDADLYDQIRKFASISSNTKDLQEFEKFLKNQINPTCPQHGTKSLYRCNSGTSSTSSKNTTSSKYEELFHKESSCKDINFNQSQMDTKIPSIEPIIAHKSTCKVHGHLRIQETSNKPSTCRVHGGSATGQPKVQITKCEDSPPSLCQDRNKQPPTYRHPPQKQIISQPMIIKQEFENFSDEDSAASTFSCPEFLTNLILPSEEIETLDILASVGVQSAKEIIQRLEDRAESIVETFGVVLKHLEHGDWSTFCISTSRLCDDIKNVMRDYHLSSEVKDVASIKIRNHVTEALNQLTTHILSLNQVSSSETNHNVLLPSFKVLGEALHKMMEFLISKELKVLIECLNPDTKNSSIRMATCALAEMSLSGALMSRLIVQAGAILPLLNICKVRKCKYLRPLALRVLTVICSSQMALAQFEKSSGFSIILALLSEESEEKVACEIVGFLAQILKQWSENKCSIGTKIGQDLDLLVQHLTEAAKKALSPEMFLLSAACLATLSSCNAKATKWLELHAQEMRLLASGNKQESYV</sequence>
<reference evidence="3" key="1">
    <citation type="submission" date="2020-07" db="EMBL/GenBank/DDBJ databases">
        <title>Multicomponent nature underlies the extraordinary mechanical properties of spider dragline silk.</title>
        <authorList>
            <person name="Kono N."/>
            <person name="Nakamura H."/>
            <person name="Mori M."/>
            <person name="Yoshida Y."/>
            <person name="Ohtoshi R."/>
            <person name="Malay A.D."/>
            <person name="Moran D.A.P."/>
            <person name="Tomita M."/>
            <person name="Numata K."/>
            <person name="Arakawa K."/>
        </authorList>
    </citation>
    <scope>NUCLEOTIDE SEQUENCE</scope>
</reference>
<dbReference type="EMBL" id="BMAO01007138">
    <property type="protein sequence ID" value="GFR13907.1"/>
    <property type="molecule type" value="Genomic_DNA"/>
</dbReference>
<dbReference type="GO" id="GO:0045179">
    <property type="term" value="C:apical cortex"/>
    <property type="evidence" value="ECO:0007669"/>
    <property type="project" value="TreeGrafter"/>
</dbReference>
<protein>
    <recommendedName>
        <fullName evidence="2">Protein inscuteable homologue C-terminal domain-containing protein</fullName>
    </recommendedName>
</protein>
<comment type="caution">
    <text evidence="3">The sequence shown here is derived from an EMBL/GenBank/DDBJ whole genome shotgun (WGS) entry which is preliminary data.</text>
</comment>
<evidence type="ECO:0000256" key="1">
    <source>
        <dbReference type="SAM" id="MobiDB-lite"/>
    </source>
</evidence>
<feature type="domain" description="Protein inscuteable homologue C-terminal" evidence="2">
    <location>
        <begin position="260"/>
        <end position="548"/>
    </location>
</feature>
<feature type="region of interest" description="Disordered" evidence="1">
    <location>
        <begin position="1"/>
        <end position="27"/>
    </location>
</feature>
<dbReference type="PANTHER" id="PTHR21386">
    <property type="entry name" value="INSCUTEABLE"/>
    <property type="match status" value="1"/>
</dbReference>
<dbReference type="InterPro" id="IPR011989">
    <property type="entry name" value="ARM-like"/>
</dbReference>
<dbReference type="GO" id="GO:0008093">
    <property type="term" value="F:cytoskeletal anchor activity"/>
    <property type="evidence" value="ECO:0007669"/>
    <property type="project" value="TreeGrafter"/>
</dbReference>
<accession>A0A8X6GYZ8</accession>
<dbReference type="GO" id="GO:0008356">
    <property type="term" value="P:asymmetric cell division"/>
    <property type="evidence" value="ECO:0007669"/>
    <property type="project" value="InterPro"/>
</dbReference>
<dbReference type="PANTHER" id="PTHR21386:SF0">
    <property type="entry name" value="PROTEIN INSCUTEABLE HOMOLOG"/>
    <property type="match status" value="1"/>
</dbReference>
<evidence type="ECO:0000313" key="4">
    <source>
        <dbReference type="Proteomes" id="UP000887116"/>
    </source>
</evidence>
<dbReference type="Pfam" id="PF19427">
    <property type="entry name" value="Insc_C"/>
    <property type="match status" value="1"/>
</dbReference>
<dbReference type="OrthoDB" id="6420742at2759"/>
<gene>
    <name evidence="3" type="ORF">TNCT_19471</name>
</gene>
<evidence type="ECO:0000313" key="3">
    <source>
        <dbReference type="EMBL" id="GFR13907.1"/>
    </source>
</evidence>
<name>A0A8X6GYZ8_TRICU</name>
<dbReference type="InterPro" id="IPR016024">
    <property type="entry name" value="ARM-type_fold"/>
</dbReference>